<reference evidence="3" key="2">
    <citation type="submission" date="2017-02" db="EMBL/GenBank/DDBJ databases">
        <title>Sunflower complete genome.</title>
        <authorList>
            <person name="Langlade N."/>
            <person name="Munos S."/>
        </authorList>
    </citation>
    <scope>NUCLEOTIDE SEQUENCE [LARGE SCALE GENOMIC DNA]</scope>
    <source>
        <tissue evidence="3">Leaves</tissue>
    </source>
</reference>
<dbReference type="InParanoid" id="A0A251VKE4"/>
<evidence type="ECO:0000313" key="4">
    <source>
        <dbReference type="Proteomes" id="UP000215914"/>
    </source>
</evidence>
<sequence length="109" mass="12841">MVTSPETFCGFWPAPFRNYLEYVVNLEYATYISFFNGIVGLDPDIRSINTDGAQKLTGHKRGRLIMDQEDDQQPNKKIRMGMPVTQWINYIQWRTQEFFHSGAEHFLKF</sequence>
<feature type="domain" description="DUF7477" evidence="1">
    <location>
        <begin position="57"/>
        <end position="92"/>
    </location>
</feature>
<proteinExistence type="predicted"/>
<dbReference type="InterPro" id="IPR055900">
    <property type="entry name" value="DUF7477"/>
</dbReference>
<reference evidence="2 4" key="1">
    <citation type="journal article" date="2017" name="Nature">
        <title>The sunflower genome provides insights into oil metabolism, flowering and Asterid evolution.</title>
        <authorList>
            <person name="Badouin H."/>
            <person name="Gouzy J."/>
            <person name="Grassa C.J."/>
            <person name="Murat F."/>
            <person name="Staton S.E."/>
            <person name="Cottret L."/>
            <person name="Lelandais-Briere C."/>
            <person name="Owens G.L."/>
            <person name="Carrere S."/>
            <person name="Mayjonade B."/>
            <person name="Legrand L."/>
            <person name="Gill N."/>
            <person name="Kane N.C."/>
            <person name="Bowers J.E."/>
            <person name="Hubner S."/>
            <person name="Bellec A."/>
            <person name="Berard A."/>
            <person name="Berges H."/>
            <person name="Blanchet N."/>
            <person name="Boniface M.C."/>
            <person name="Brunel D."/>
            <person name="Catrice O."/>
            <person name="Chaidir N."/>
            <person name="Claudel C."/>
            <person name="Donnadieu C."/>
            <person name="Faraut T."/>
            <person name="Fievet G."/>
            <person name="Helmstetter N."/>
            <person name="King M."/>
            <person name="Knapp S.J."/>
            <person name="Lai Z."/>
            <person name="Le Paslier M.C."/>
            <person name="Lippi Y."/>
            <person name="Lorenzon L."/>
            <person name="Mandel J.R."/>
            <person name="Marage G."/>
            <person name="Marchand G."/>
            <person name="Marquand E."/>
            <person name="Bret-Mestries E."/>
            <person name="Morien E."/>
            <person name="Nambeesan S."/>
            <person name="Nguyen T."/>
            <person name="Pegot-Espagnet P."/>
            <person name="Pouilly N."/>
            <person name="Raftis F."/>
            <person name="Sallet E."/>
            <person name="Schiex T."/>
            <person name="Thomas J."/>
            <person name="Vandecasteele C."/>
            <person name="Vares D."/>
            <person name="Vear F."/>
            <person name="Vautrin S."/>
            <person name="Crespi M."/>
            <person name="Mangin B."/>
            <person name="Burke J.M."/>
            <person name="Salse J."/>
            <person name="Munos S."/>
            <person name="Vincourt P."/>
            <person name="Rieseberg L.H."/>
            <person name="Langlade N.B."/>
        </authorList>
    </citation>
    <scope>NUCLEOTIDE SEQUENCE [LARGE SCALE GENOMIC DNA]</scope>
    <source>
        <strain evidence="4">cv. SF193</strain>
        <tissue evidence="2">Leaves</tissue>
    </source>
</reference>
<dbReference type="EMBL" id="MNCJ02000317">
    <property type="protein sequence ID" value="KAF5820066.1"/>
    <property type="molecule type" value="Genomic_DNA"/>
</dbReference>
<dbReference type="Gramene" id="mRNA:HanXRQr2_Chr02g0084631">
    <property type="protein sequence ID" value="mRNA:HanXRQr2_Chr02g0084631"/>
    <property type="gene ID" value="HanXRQr2_Chr02g0084631"/>
</dbReference>
<dbReference type="Proteomes" id="UP000215914">
    <property type="component" value="Chromosome 2"/>
</dbReference>
<gene>
    <name evidence="3" type="ORF">HannXRQ_Chr02g0057911</name>
    <name evidence="2" type="ORF">HanXRQr2_Chr02g0084631</name>
</gene>
<accession>A0A251VKE4</accession>
<dbReference type="EMBL" id="CM007891">
    <property type="protein sequence ID" value="OTG35546.1"/>
    <property type="molecule type" value="Genomic_DNA"/>
</dbReference>
<name>A0A251VKE4_HELAN</name>
<dbReference type="AlphaFoldDB" id="A0A251VKE4"/>
<evidence type="ECO:0000313" key="3">
    <source>
        <dbReference type="EMBL" id="OTG35546.1"/>
    </source>
</evidence>
<reference evidence="2" key="3">
    <citation type="submission" date="2020-06" db="EMBL/GenBank/DDBJ databases">
        <title>Helianthus annuus Genome sequencing and assembly Release 2.</title>
        <authorList>
            <person name="Gouzy J."/>
            <person name="Langlade N."/>
            <person name="Munos S."/>
        </authorList>
    </citation>
    <scope>NUCLEOTIDE SEQUENCE</scope>
    <source>
        <tissue evidence="2">Leaves</tissue>
    </source>
</reference>
<evidence type="ECO:0000259" key="1">
    <source>
        <dbReference type="Pfam" id="PF24289"/>
    </source>
</evidence>
<organism evidence="3 4">
    <name type="scientific">Helianthus annuus</name>
    <name type="common">Common sunflower</name>
    <dbReference type="NCBI Taxonomy" id="4232"/>
    <lineage>
        <taxon>Eukaryota</taxon>
        <taxon>Viridiplantae</taxon>
        <taxon>Streptophyta</taxon>
        <taxon>Embryophyta</taxon>
        <taxon>Tracheophyta</taxon>
        <taxon>Spermatophyta</taxon>
        <taxon>Magnoliopsida</taxon>
        <taxon>eudicotyledons</taxon>
        <taxon>Gunneridae</taxon>
        <taxon>Pentapetalae</taxon>
        <taxon>asterids</taxon>
        <taxon>campanulids</taxon>
        <taxon>Asterales</taxon>
        <taxon>Asteraceae</taxon>
        <taxon>Asteroideae</taxon>
        <taxon>Heliantheae alliance</taxon>
        <taxon>Heliantheae</taxon>
        <taxon>Helianthus</taxon>
    </lineage>
</organism>
<evidence type="ECO:0000313" key="2">
    <source>
        <dbReference type="EMBL" id="KAF5820066.1"/>
    </source>
</evidence>
<dbReference type="STRING" id="4232.A0A251VKE4"/>
<protein>
    <recommendedName>
        <fullName evidence="1">DUF7477 domain-containing protein</fullName>
    </recommendedName>
</protein>
<dbReference type="Pfam" id="PF24289">
    <property type="entry name" value="DUF7477"/>
    <property type="match status" value="1"/>
</dbReference>
<keyword evidence="4" id="KW-1185">Reference proteome</keyword>